<dbReference type="EC" id="3.5.1.16" evidence="11"/>
<dbReference type="AlphaFoldDB" id="A0A963YTE4"/>
<dbReference type="Gene3D" id="3.30.70.360">
    <property type="match status" value="1"/>
</dbReference>
<evidence type="ECO:0000313" key="12">
    <source>
        <dbReference type="Proteomes" id="UP000708298"/>
    </source>
</evidence>
<keyword evidence="12" id="KW-1185">Reference proteome</keyword>
<sequence length="377" mass="39113">MANTIDTLHNLVGFPTVTGGPNLDLMDWLRQRLTDLGAHVRVMPGTDAGRINLCATLGPSGPDGIVLSAHEDVVPVAGQAWTTDPFRLAERDGKLFGRGSVDMKGFLACMVTAAETASRMTLKRPLHLAVSHDEEIGCVGVRPMLAALAAEGFKARACIVGEPTGLVIATGHKGKVAVRVTCQGRAAHSANPSLGVNAIDMAAAMVAEVEALAASLAESGLRDPAYAVPHGTAQVGTITGGTALNIVPAEASLAFEIRFPAGEDYEALLSRLRVRADEIAAARGGTISIDITNAYPGLAEPETSPAVALAAASGGSTAFTKLDFGTEAGLFRDMLDLPSVVCGPGSIDRAHKPDEFITRDELMAGDAFLTRIVESLV</sequence>
<keyword evidence="8" id="KW-0862">Zinc</keyword>
<reference evidence="11" key="1">
    <citation type="journal article" date="2021" name="Microorganisms">
        <title>Acidisoma silvae sp. nov. and Acidisomacellulosilytica sp. nov., Two Acidophilic Bacteria Isolated from Decaying Wood, Hydrolyzing Cellulose and Producing Poly-3-hydroxybutyrate.</title>
        <authorList>
            <person name="Mieszkin S."/>
            <person name="Pouder E."/>
            <person name="Uroz S."/>
            <person name="Simon-Colin C."/>
            <person name="Alain K."/>
        </authorList>
    </citation>
    <scope>NUCLEOTIDE SEQUENCE</scope>
    <source>
        <strain evidence="11">HW T2.11</strain>
    </source>
</reference>
<dbReference type="CDD" id="cd03894">
    <property type="entry name" value="M20_ArgE"/>
    <property type="match status" value="1"/>
</dbReference>
<reference evidence="11" key="2">
    <citation type="submission" date="2021-01" db="EMBL/GenBank/DDBJ databases">
        <authorList>
            <person name="Mieszkin S."/>
            <person name="Pouder E."/>
            <person name="Alain K."/>
        </authorList>
    </citation>
    <scope>NUCLEOTIDE SEQUENCE</scope>
    <source>
        <strain evidence="11">HW T2.11</strain>
    </source>
</reference>
<dbReference type="GO" id="GO:0006526">
    <property type="term" value="P:L-arginine biosynthetic process"/>
    <property type="evidence" value="ECO:0007669"/>
    <property type="project" value="UniProtKB-KW"/>
</dbReference>
<dbReference type="Pfam" id="PF01546">
    <property type="entry name" value="Peptidase_M20"/>
    <property type="match status" value="1"/>
</dbReference>
<organism evidence="11 12">
    <name type="scientific">Acidisoma silvae</name>
    <dbReference type="NCBI Taxonomy" id="2802396"/>
    <lineage>
        <taxon>Bacteria</taxon>
        <taxon>Pseudomonadati</taxon>
        <taxon>Pseudomonadota</taxon>
        <taxon>Alphaproteobacteria</taxon>
        <taxon>Acetobacterales</taxon>
        <taxon>Acidocellaceae</taxon>
        <taxon>Acidisoma</taxon>
    </lineage>
</organism>
<evidence type="ECO:0000256" key="6">
    <source>
        <dbReference type="ARBA" id="ARBA00022723"/>
    </source>
</evidence>
<dbReference type="SUPFAM" id="SSF53187">
    <property type="entry name" value="Zn-dependent exopeptidases"/>
    <property type="match status" value="1"/>
</dbReference>
<dbReference type="PANTHER" id="PTHR43808:SF31">
    <property type="entry name" value="N-ACETYL-L-CITRULLINE DEACETYLASE"/>
    <property type="match status" value="1"/>
</dbReference>
<keyword evidence="4" id="KW-0055">Arginine biosynthesis</keyword>
<protein>
    <submittedName>
        <fullName evidence="11">Acetylornithine deacetylase</fullName>
        <ecNumber evidence="11">3.5.1.16</ecNumber>
    </submittedName>
</protein>
<evidence type="ECO:0000256" key="1">
    <source>
        <dbReference type="ARBA" id="ARBA00001947"/>
    </source>
</evidence>
<dbReference type="GO" id="GO:0046872">
    <property type="term" value="F:metal ion binding"/>
    <property type="evidence" value="ECO:0007669"/>
    <property type="project" value="UniProtKB-KW"/>
</dbReference>
<comment type="cofactor">
    <cofactor evidence="1">
        <name>Zn(2+)</name>
        <dbReference type="ChEBI" id="CHEBI:29105"/>
    </cofactor>
</comment>
<dbReference type="SUPFAM" id="SSF55031">
    <property type="entry name" value="Bacterial exopeptidase dimerisation domain"/>
    <property type="match status" value="1"/>
</dbReference>
<name>A0A963YTE4_9PROT</name>
<dbReference type="PANTHER" id="PTHR43808">
    <property type="entry name" value="ACETYLORNITHINE DEACETYLASE"/>
    <property type="match status" value="1"/>
</dbReference>
<keyword evidence="9" id="KW-0170">Cobalt</keyword>
<keyword evidence="3" id="KW-0963">Cytoplasm</keyword>
<evidence type="ECO:0000256" key="5">
    <source>
        <dbReference type="ARBA" id="ARBA00022605"/>
    </source>
</evidence>
<dbReference type="Pfam" id="PF07687">
    <property type="entry name" value="M20_dimer"/>
    <property type="match status" value="1"/>
</dbReference>
<comment type="similarity">
    <text evidence="2">Belongs to the peptidase M20A family. ArgE subfamily.</text>
</comment>
<dbReference type="InterPro" id="IPR036264">
    <property type="entry name" value="Bact_exopeptidase_dim_dom"/>
</dbReference>
<gene>
    <name evidence="11" type="primary">argE</name>
    <name evidence="11" type="ORF">ASILVAE211_16045</name>
</gene>
<dbReference type="InterPro" id="IPR002933">
    <property type="entry name" value="Peptidase_M20"/>
</dbReference>
<feature type="domain" description="Peptidase M20 dimerisation" evidence="10">
    <location>
        <begin position="170"/>
        <end position="280"/>
    </location>
</feature>
<dbReference type="PROSITE" id="PS00759">
    <property type="entry name" value="ARGE_DAPE_CPG2_2"/>
    <property type="match status" value="1"/>
</dbReference>
<dbReference type="InterPro" id="IPR010169">
    <property type="entry name" value="AcOrn-deacetyl"/>
</dbReference>
<dbReference type="NCBIfam" id="TIGR01892">
    <property type="entry name" value="AcOrn-deacetyl"/>
    <property type="match status" value="1"/>
</dbReference>
<evidence type="ECO:0000256" key="8">
    <source>
        <dbReference type="ARBA" id="ARBA00022833"/>
    </source>
</evidence>
<dbReference type="EMBL" id="JAESVB010000007">
    <property type="protein sequence ID" value="MCB8876703.1"/>
    <property type="molecule type" value="Genomic_DNA"/>
</dbReference>
<dbReference type="GO" id="GO:0008777">
    <property type="term" value="F:acetylornithine deacetylase activity"/>
    <property type="evidence" value="ECO:0007669"/>
    <property type="project" value="UniProtKB-EC"/>
</dbReference>
<keyword evidence="6" id="KW-0479">Metal-binding</keyword>
<evidence type="ECO:0000313" key="11">
    <source>
        <dbReference type="EMBL" id="MCB8876703.1"/>
    </source>
</evidence>
<dbReference type="Gene3D" id="3.40.630.10">
    <property type="entry name" value="Zn peptidases"/>
    <property type="match status" value="1"/>
</dbReference>
<dbReference type="RefSeq" id="WP_227322361.1">
    <property type="nucleotide sequence ID" value="NZ_JAESVB010000007.1"/>
</dbReference>
<evidence type="ECO:0000256" key="9">
    <source>
        <dbReference type="ARBA" id="ARBA00023285"/>
    </source>
</evidence>
<evidence type="ECO:0000259" key="10">
    <source>
        <dbReference type="Pfam" id="PF07687"/>
    </source>
</evidence>
<dbReference type="NCBIfam" id="NF005710">
    <property type="entry name" value="PRK07522.1"/>
    <property type="match status" value="1"/>
</dbReference>
<proteinExistence type="inferred from homology"/>
<evidence type="ECO:0000256" key="3">
    <source>
        <dbReference type="ARBA" id="ARBA00022490"/>
    </source>
</evidence>
<keyword evidence="7 11" id="KW-0378">Hydrolase</keyword>
<dbReference type="InterPro" id="IPR050072">
    <property type="entry name" value="Peptidase_M20A"/>
</dbReference>
<dbReference type="InterPro" id="IPR001261">
    <property type="entry name" value="ArgE/DapE_CS"/>
</dbReference>
<dbReference type="Proteomes" id="UP000708298">
    <property type="component" value="Unassembled WGS sequence"/>
</dbReference>
<comment type="caution">
    <text evidence="11">The sequence shown here is derived from an EMBL/GenBank/DDBJ whole genome shotgun (WGS) entry which is preliminary data.</text>
</comment>
<evidence type="ECO:0000256" key="4">
    <source>
        <dbReference type="ARBA" id="ARBA00022571"/>
    </source>
</evidence>
<evidence type="ECO:0000256" key="7">
    <source>
        <dbReference type="ARBA" id="ARBA00022801"/>
    </source>
</evidence>
<keyword evidence="5" id="KW-0028">Amino-acid biosynthesis</keyword>
<evidence type="ECO:0000256" key="2">
    <source>
        <dbReference type="ARBA" id="ARBA00005691"/>
    </source>
</evidence>
<dbReference type="InterPro" id="IPR011650">
    <property type="entry name" value="Peptidase_M20_dimer"/>
</dbReference>
<accession>A0A963YTE4</accession>